<evidence type="ECO:0000256" key="1">
    <source>
        <dbReference type="SAM" id="SignalP"/>
    </source>
</evidence>
<dbReference type="PANTHER" id="PTHR42953">
    <property type="entry name" value="HIGH-AFFINITY ZINC UPTAKE SYSTEM PROTEIN ZNUA-RELATED"/>
    <property type="match status" value="1"/>
</dbReference>
<organism evidence="2 3">
    <name type="scientific">Cereibacter sphaeroides</name>
    <name type="common">Rhodobacter sphaeroides</name>
    <dbReference type="NCBI Taxonomy" id="1063"/>
    <lineage>
        <taxon>Bacteria</taxon>
        <taxon>Pseudomonadati</taxon>
        <taxon>Pseudomonadota</taxon>
        <taxon>Alphaproteobacteria</taxon>
        <taxon>Rhodobacterales</taxon>
        <taxon>Paracoccaceae</taxon>
        <taxon>Cereibacter</taxon>
    </lineage>
</organism>
<dbReference type="InterPro" id="IPR006311">
    <property type="entry name" value="TAT_signal"/>
</dbReference>
<dbReference type="AlphaFoldDB" id="A0AAX1UFV4"/>
<reference evidence="2 3" key="1">
    <citation type="submission" date="2018-08" db="EMBL/GenBank/DDBJ databases">
        <title>Draft genome sequence of Rhodobacter sphaeroides FY.</title>
        <authorList>
            <person name="Rayyan A."/>
            <person name="Meyer T.E."/>
            <person name="Kyndt J.A."/>
        </authorList>
    </citation>
    <scope>NUCLEOTIDE SEQUENCE [LARGE SCALE GENOMIC DNA]</scope>
    <source>
        <strain evidence="2 3">FY</strain>
    </source>
</reference>
<dbReference type="PROSITE" id="PS51318">
    <property type="entry name" value="TAT"/>
    <property type="match status" value="1"/>
</dbReference>
<dbReference type="SUPFAM" id="SSF53807">
    <property type="entry name" value="Helical backbone' metal receptor"/>
    <property type="match status" value="1"/>
</dbReference>
<comment type="caution">
    <text evidence="2">The sequence shown here is derived from an EMBL/GenBank/DDBJ whole genome shotgun (WGS) entry which is preliminary data.</text>
</comment>
<proteinExistence type="predicted"/>
<dbReference type="EMBL" id="QWGP01000034">
    <property type="protein sequence ID" value="RHZ91405.1"/>
    <property type="molecule type" value="Genomic_DNA"/>
</dbReference>
<dbReference type="InterPro" id="IPR006127">
    <property type="entry name" value="ZnuA-like"/>
</dbReference>
<name>A0AAX1UFV4_CERSP</name>
<dbReference type="PANTHER" id="PTHR42953:SF4">
    <property type="entry name" value="METAL ABC TRANSPORTER SUBSTRATE-BINDING PROTEIN"/>
    <property type="match status" value="1"/>
</dbReference>
<keyword evidence="1" id="KW-0732">Signal</keyword>
<dbReference type="RefSeq" id="WP_119001262.1">
    <property type="nucleotide sequence ID" value="NZ_QWGP01000034.1"/>
</dbReference>
<dbReference type="InterPro" id="IPR050492">
    <property type="entry name" value="Bact_metal-bind_prot9"/>
</dbReference>
<dbReference type="GO" id="GO:0030001">
    <property type="term" value="P:metal ion transport"/>
    <property type="evidence" value="ECO:0007669"/>
    <property type="project" value="InterPro"/>
</dbReference>
<sequence>MSLTRRSALGHALLAMAALPLGARPLGAKAAAAPRILTALPVAAALARALLEGTGAEVVPVQPDRLPASRLPSYLSGRGADALAQLAAQANAVLSLRSLWPGDPLYPQARRSNLRITEIDMATPLDGALPGIARRDPPRNDAVYRALDLTPMSALEVEMAPWLSPAALTHMAAITAADLQRLCPDVAGRIASNRDTLAARLRDLRAEAEQGLLAAPDLGCLTLTPAASYMAADLGLDLLAEIIAAPREWTPARAARLTGWLRGNAVAAVLTDKPAEGDLRTAIADAGAREILLTPVGGSDASPLPALQASIEAIIAGFA</sequence>
<protein>
    <submittedName>
        <fullName evidence="2">ABC transporter substrate-binding protein</fullName>
    </submittedName>
</protein>
<gene>
    <name evidence="2" type="ORF">D1114_20335</name>
</gene>
<evidence type="ECO:0000313" key="3">
    <source>
        <dbReference type="Proteomes" id="UP000266305"/>
    </source>
</evidence>
<dbReference type="Pfam" id="PF01297">
    <property type="entry name" value="ZnuA"/>
    <property type="match status" value="1"/>
</dbReference>
<feature type="chain" id="PRO_5043802367" evidence="1">
    <location>
        <begin position="24"/>
        <end position="319"/>
    </location>
</feature>
<accession>A0AAX1UFV4</accession>
<feature type="signal peptide" evidence="1">
    <location>
        <begin position="1"/>
        <end position="23"/>
    </location>
</feature>
<dbReference type="Proteomes" id="UP000266305">
    <property type="component" value="Unassembled WGS sequence"/>
</dbReference>
<evidence type="ECO:0000313" key="2">
    <source>
        <dbReference type="EMBL" id="RHZ91405.1"/>
    </source>
</evidence>
<dbReference type="GO" id="GO:0046872">
    <property type="term" value="F:metal ion binding"/>
    <property type="evidence" value="ECO:0007669"/>
    <property type="project" value="InterPro"/>
</dbReference>